<dbReference type="Gene3D" id="1.10.760.10">
    <property type="entry name" value="Cytochrome c-like domain"/>
    <property type="match status" value="1"/>
</dbReference>
<dbReference type="SUPFAM" id="SSF46626">
    <property type="entry name" value="Cytochrome c"/>
    <property type="match status" value="1"/>
</dbReference>
<dbReference type="PANTHER" id="PTHR30600">
    <property type="entry name" value="CYTOCHROME C PEROXIDASE-RELATED"/>
    <property type="match status" value="1"/>
</dbReference>
<keyword evidence="3 4" id="KW-0408">Iron</keyword>
<dbReference type="InterPro" id="IPR051395">
    <property type="entry name" value="Cytochrome_c_Peroxidase/MauG"/>
</dbReference>
<keyword evidence="2 4" id="KW-0479">Metal-binding</keyword>
<organism evidence="8 9">
    <name type="scientific">Zhongshania arctica</name>
    <dbReference type="NCBI Taxonomy" id="3238302"/>
    <lineage>
        <taxon>Bacteria</taxon>
        <taxon>Pseudomonadati</taxon>
        <taxon>Pseudomonadota</taxon>
        <taxon>Gammaproteobacteria</taxon>
        <taxon>Cellvibrionales</taxon>
        <taxon>Spongiibacteraceae</taxon>
        <taxon>Zhongshania</taxon>
    </lineage>
</organism>
<evidence type="ECO:0000256" key="2">
    <source>
        <dbReference type="ARBA" id="ARBA00022723"/>
    </source>
</evidence>
<name>A0ABV3TUL4_9GAMM</name>
<feature type="domain" description="Cytochrome c" evidence="7">
    <location>
        <begin position="205"/>
        <end position="314"/>
    </location>
</feature>
<evidence type="ECO:0000256" key="6">
    <source>
        <dbReference type="SAM" id="SignalP"/>
    </source>
</evidence>
<feature type="region of interest" description="Disordered" evidence="5">
    <location>
        <begin position="23"/>
        <end position="48"/>
    </location>
</feature>
<dbReference type="PANTHER" id="PTHR30600:SF9">
    <property type="entry name" value="BLR7738 PROTEIN"/>
    <property type="match status" value="1"/>
</dbReference>
<feature type="compositionally biased region" description="Low complexity" evidence="5">
    <location>
        <begin position="34"/>
        <end position="48"/>
    </location>
</feature>
<comment type="caution">
    <text evidence="8">The sequence shown here is derived from an EMBL/GenBank/DDBJ whole genome shotgun (WGS) entry which is preliminary data.</text>
</comment>
<evidence type="ECO:0000256" key="4">
    <source>
        <dbReference type="PROSITE-ProRule" id="PRU00433"/>
    </source>
</evidence>
<dbReference type="RefSeq" id="WP_368375416.1">
    <property type="nucleotide sequence ID" value="NZ_JBFRYB010000001.1"/>
</dbReference>
<evidence type="ECO:0000256" key="5">
    <source>
        <dbReference type="SAM" id="MobiDB-lite"/>
    </source>
</evidence>
<evidence type="ECO:0000256" key="3">
    <source>
        <dbReference type="ARBA" id="ARBA00023004"/>
    </source>
</evidence>
<dbReference type="PROSITE" id="PS51257">
    <property type="entry name" value="PROKAR_LIPOPROTEIN"/>
    <property type="match status" value="1"/>
</dbReference>
<dbReference type="EMBL" id="JBFRYB010000001">
    <property type="protein sequence ID" value="MEX1665311.1"/>
    <property type="molecule type" value="Genomic_DNA"/>
</dbReference>
<feature type="signal peptide" evidence="6">
    <location>
        <begin position="1"/>
        <end position="17"/>
    </location>
</feature>
<evidence type="ECO:0000313" key="8">
    <source>
        <dbReference type="EMBL" id="MEX1665311.1"/>
    </source>
</evidence>
<keyword evidence="1 4" id="KW-0349">Heme</keyword>
<protein>
    <recommendedName>
        <fullName evidence="7">Cytochrome c domain-containing protein</fullName>
    </recommendedName>
</protein>
<dbReference type="InterPro" id="IPR036909">
    <property type="entry name" value="Cyt_c-like_dom_sf"/>
</dbReference>
<evidence type="ECO:0000313" key="9">
    <source>
        <dbReference type="Proteomes" id="UP001557484"/>
    </source>
</evidence>
<keyword evidence="9" id="KW-1185">Reference proteome</keyword>
<accession>A0ABV3TUL4</accession>
<evidence type="ECO:0000256" key="1">
    <source>
        <dbReference type="ARBA" id="ARBA00022617"/>
    </source>
</evidence>
<gene>
    <name evidence="8" type="ORF">AB4875_07405</name>
</gene>
<dbReference type="PROSITE" id="PS51007">
    <property type="entry name" value="CYTC"/>
    <property type="match status" value="2"/>
</dbReference>
<sequence length="693" mass="74791">MQKSLLVLAAYSLLLLAACGGSSSNPSPQVLNPGGDDTSGDTGSDTDTESLSLLVSRRGGHYWHDYCADKPDNTAVPADPREMVVPGVNENKAVLMNAWWQTCQEDNQPANCGELRQRAEHGLALVAAEGRPGAASFFSGDASESGFSFPADAYAEMWKSIWGLSERPLQYDELVAQRWGMPLSVVRNPYPLPGEDPNLSDGGSGQLPMGVTQLREANGSWTGQLNVTCSICHGGAVGTADEAEGLGAMYGNNSLSDITVMFSELARLAPQQAALAIISQNKVRGTGNITNFQLFGTLTLADYDTIPSYLTIQAEPSTGTEDPPVWWNVGSRSAKFYDGGQVVDAKRIELSFHFPDFFNDIEGAKQWILDNQQDSDAWISSLKSPPWPESVLGSVDRSLAEAGAVLFHAKNLWAPSLNNPTPRPEGGNGSCASCHGAYSPRYVNDPTYLDSPLLDGVAAYITPINIIDTDPARLNGNSPRVAEYSKNNWFAYSEGPYNDDGVSLCGNWADESLRGDRELGYLAPPLYGVWATAPYFHNGSVPNIDGVLNPAVRPTIWRRLSKDAPTDLAGQVVMGFDYSLKTGYDAEKIGWRYDELECGSGLALPLIGAATPGVDCNPLDSSGPVLQDALSVLWGNGGLAWNLLNVPIVSDQQIEERKIYNTKLYSQGNGGHEFTSVLNDTERRAIKEYLKTL</sequence>
<keyword evidence="6" id="KW-0732">Signal</keyword>
<reference evidence="8 9" key="1">
    <citation type="journal article" date="2011" name="Int. J. Syst. Evol. Microbiol.">
        <title>Zhongshania antarctica gen. nov., sp. nov. and Zhongshania guokunii sp. nov., gammaproteobacteria respectively isolated from coastal attached (fast) ice and surface seawater of the Antarctic.</title>
        <authorList>
            <person name="Li H.J."/>
            <person name="Zhang X.Y."/>
            <person name="Chen C.X."/>
            <person name="Zhang Y.J."/>
            <person name="Gao Z.M."/>
            <person name="Yu Y."/>
            <person name="Chen X.L."/>
            <person name="Chen B."/>
            <person name="Zhang Y.Z."/>
        </authorList>
    </citation>
    <scope>NUCLEOTIDE SEQUENCE [LARGE SCALE GENOMIC DNA]</scope>
    <source>
        <strain evidence="8 9">R06B22</strain>
    </source>
</reference>
<evidence type="ECO:0000259" key="7">
    <source>
        <dbReference type="PROSITE" id="PS51007"/>
    </source>
</evidence>
<feature type="chain" id="PRO_5046987097" description="Cytochrome c domain-containing protein" evidence="6">
    <location>
        <begin position="18"/>
        <end position="693"/>
    </location>
</feature>
<feature type="domain" description="Cytochrome c" evidence="7">
    <location>
        <begin position="398"/>
        <end position="693"/>
    </location>
</feature>
<dbReference type="InterPro" id="IPR009056">
    <property type="entry name" value="Cyt_c-like_dom"/>
</dbReference>
<dbReference type="Pfam" id="PF21419">
    <property type="entry name" value="RoxA-like_Cyt-c"/>
    <property type="match status" value="1"/>
</dbReference>
<dbReference type="Proteomes" id="UP001557484">
    <property type="component" value="Unassembled WGS sequence"/>
</dbReference>
<proteinExistence type="predicted"/>